<dbReference type="EMBL" id="CP159872">
    <property type="protein sequence ID" value="XCM78100.1"/>
    <property type="molecule type" value="Genomic_DNA"/>
</dbReference>
<organism evidence="3">
    <name type="scientific">Kitasatospora camelliae</name>
    <dbReference type="NCBI Taxonomy" id="3156397"/>
    <lineage>
        <taxon>Bacteria</taxon>
        <taxon>Bacillati</taxon>
        <taxon>Actinomycetota</taxon>
        <taxon>Actinomycetes</taxon>
        <taxon>Kitasatosporales</taxon>
        <taxon>Streptomycetaceae</taxon>
        <taxon>Kitasatospora</taxon>
    </lineage>
</organism>
<dbReference type="PROSITE" id="PS50146">
    <property type="entry name" value="DAGK"/>
    <property type="match status" value="1"/>
</dbReference>
<dbReference type="RefSeq" id="WP_354637843.1">
    <property type="nucleotide sequence ID" value="NZ_CP159872.1"/>
</dbReference>
<dbReference type="InterPro" id="IPR001206">
    <property type="entry name" value="Diacylglycerol_kinase_cat_dom"/>
</dbReference>
<gene>
    <name evidence="3" type="ORF">ABWK59_03690</name>
</gene>
<dbReference type="GO" id="GO:0016301">
    <property type="term" value="F:kinase activity"/>
    <property type="evidence" value="ECO:0007669"/>
    <property type="project" value="UniProtKB-KW"/>
</dbReference>
<keyword evidence="1" id="KW-0472">Membrane</keyword>
<feature type="transmembrane region" description="Helical" evidence="1">
    <location>
        <begin position="13"/>
        <end position="33"/>
    </location>
</feature>
<evidence type="ECO:0000259" key="2">
    <source>
        <dbReference type="PROSITE" id="PS50146"/>
    </source>
</evidence>
<keyword evidence="1" id="KW-1133">Transmembrane helix</keyword>
<feature type="transmembrane region" description="Helical" evidence="1">
    <location>
        <begin position="39"/>
        <end position="60"/>
    </location>
</feature>
<dbReference type="InterPro" id="IPR016064">
    <property type="entry name" value="NAD/diacylglycerol_kinase_sf"/>
</dbReference>
<proteinExistence type="predicted"/>
<reference evidence="3" key="1">
    <citation type="submission" date="2024-06" db="EMBL/GenBank/DDBJ databases">
        <title>The genome sequences of Kitasatospora sp. strain HUAS MG31.</title>
        <authorList>
            <person name="Mo P."/>
        </authorList>
    </citation>
    <scope>NUCLEOTIDE SEQUENCE</scope>
    <source>
        <strain evidence="3">HUAS MG31</strain>
    </source>
</reference>
<sequence>MFGPKEQAGRARLLARVALGCGVVAVLLLAAMISLRGIGLVLVGLVGLGVAAAGVWWALAYRGGVRVLGSALVVVALGLVLALFIQSGLWAPVSGALLLWGCAMAASDRAMRLTRPVHEMLARTAEPAKRAVLLMNPRSGGGKVGKFDLVAKAERLGAQVILLDASTHQDVAALARQAVADGADLLGVAGGDGTQALVAEVAAEHDLPFLVISAGTRNHFAMDLGLDRVDPSRCLDALVHGVDLRVDLGTVAGRSFVNTVSFGAYAEIVQSPAYRDAKAGTALEALPELLAGQAGARINAVADGIKLNQPQALLVSNNPYDTRDRLGGGRRPRLDTGRLGVLGLRVEGAVQAAALALGGQSVGVTALTAREVLVASPEPQIPVAVDGESLVLPVPVICTLRPGALRVRVPRDRPGTPPTGLVRNWRLLGALALNR</sequence>
<keyword evidence="3" id="KW-0808">Transferase</keyword>
<feature type="domain" description="DAGKc" evidence="2">
    <location>
        <begin position="126"/>
        <end position="255"/>
    </location>
</feature>
<dbReference type="Gene3D" id="3.40.50.10330">
    <property type="entry name" value="Probable inorganic polyphosphate/atp-NAD kinase, domain 1"/>
    <property type="match status" value="1"/>
</dbReference>
<dbReference type="Gene3D" id="2.60.200.40">
    <property type="match status" value="1"/>
</dbReference>
<accession>A0AAU8JPB7</accession>
<dbReference type="SUPFAM" id="SSF111331">
    <property type="entry name" value="NAD kinase/diacylglycerol kinase-like"/>
    <property type="match status" value="1"/>
</dbReference>
<name>A0AAU8JPB7_9ACTN</name>
<dbReference type="AlphaFoldDB" id="A0AAU8JPB7"/>
<dbReference type="SMART" id="SM00046">
    <property type="entry name" value="DAGKc"/>
    <property type="match status" value="1"/>
</dbReference>
<dbReference type="InterPro" id="IPR017438">
    <property type="entry name" value="ATP-NAD_kinase_N"/>
</dbReference>
<evidence type="ECO:0000313" key="3">
    <source>
        <dbReference type="EMBL" id="XCM78100.1"/>
    </source>
</evidence>
<feature type="transmembrane region" description="Helical" evidence="1">
    <location>
        <begin position="67"/>
        <end position="84"/>
    </location>
</feature>
<evidence type="ECO:0000256" key="1">
    <source>
        <dbReference type="SAM" id="Phobius"/>
    </source>
</evidence>
<dbReference type="Pfam" id="PF00781">
    <property type="entry name" value="DAGK_cat"/>
    <property type="match status" value="1"/>
</dbReference>
<dbReference type="KEGG" id="kcm:ABWK59_03690"/>
<keyword evidence="3" id="KW-0418">Kinase</keyword>
<protein>
    <submittedName>
        <fullName evidence="3">Diacylglycerol kinase family protein</fullName>
    </submittedName>
</protein>
<keyword evidence="1" id="KW-0812">Transmembrane</keyword>